<dbReference type="GO" id="GO:0016042">
    <property type="term" value="P:lipid catabolic process"/>
    <property type="evidence" value="ECO:0007669"/>
    <property type="project" value="InterPro"/>
</dbReference>
<evidence type="ECO:0000313" key="2">
    <source>
        <dbReference type="Proteomes" id="UP000183413"/>
    </source>
</evidence>
<reference evidence="1 2" key="1">
    <citation type="submission" date="2016-10" db="EMBL/GenBank/DDBJ databases">
        <authorList>
            <person name="de Groot N.N."/>
        </authorList>
    </citation>
    <scope>NUCLEOTIDE SEQUENCE [LARGE SCALE GENOMIC DNA]</scope>
    <source>
        <strain evidence="1 2">DSM 43067</strain>
    </source>
</reference>
<dbReference type="PANTHER" id="PTHR34853:SF1">
    <property type="entry name" value="LIPASE 5"/>
    <property type="match status" value="1"/>
</dbReference>
<accession>A0A1I5TRU0</accession>
<dbReference type="Gene3D" id="3.40.50.1820">
    <property type="entry name" value="alpha/beta hydrolase"/>
    <property type="match status" value="1"/>
</dbReference>
<dbReference type="EMBL" id="FOVH01000018">
    <property type="protein sequence ID" value="SFP85046.1"/>
    <property type="molecule type" value="Genomic_DNA"/>
</dbReference>
<dbReference type="Proteomes" id="UP000183413">
    <property type="component" value="Unassembled WGS sequence"/>
</dbReference>
<dbReference type="InterPro" id="IPR005152">
    <property type="entry name" value="Lipase_secreted"/>
</dbReference>
<organism evidence="1 2">
    <name type="scientific">Actinomadura madurae</name>
    <dbReference type="NCBI Taxonomy" id="1993"/>
    <lineage>
        <taxon>Bacteria</taxon>
        <taxon>Bacillati</taxon>
        <taxon>Actinomycetota</taxon>
        <taxon>Actinomycetes</taxon>
        <taxon>Streptosporangiales</taxon>
        <taxon>Thermomonosporaceae</taxon>
        <taxon>Actinomadura</taxon>
    </lineage>
</organism>
<dbReference type="STRING" id="1993.SAMN04489713_11877"/>
<name>A0A1I5TRU0_9ACTN</name>
<protein>
    <recommendedName>
        <fullName evidence="3">Secretory lipase</fullName>
    </recommendedName>
</protein>
<evidence type="ECO:0008006" key="3">
    <source>
        <dbReference type="Google" id="ProtNLM"/>
    </source>
</evidence>
<dbReference type="InterPro" id="IPR029058">
    <property type="entry name" value="AB_hydrolase_fold"/>
</dbReference>
<dbReference type="Gene3D" id="1.10.260.160">
    <property type="match status" value="1"/>
</dbReference>
<dbReference type="PIRSF" id="PIRSF029171">
    <property type="entry name" value="Esterase_LipA"/>
    <property type="match status" value="1"/>
</dbReference>
<dbReference type="PANTHER" id="PTHR34853">
    <property type="match status" value="1"/>
</dbReference>
<dbReference type="SUPFAM" id="SSF53474">
    <property type="entry name" value="alpha/beta-Hydrolases"/>
    <property type="match status" value="1"/>
</dbReference>
<sequence length="365" mass="39788">MSVTPVVRMSRTDVPRYLEKEDPRLGSPQASRGINGFRVLYRTISPSGRPIVASGVVALPRDGAKVLRAVSFTHGTQVWRDTAGSVAADGQGRIAAIYYAAAGYAGVAPDYLGLGMGEGKHPYMDAASEASASLDMLRAARTVAGRQGRRLERRVLVTGYSQGGHAAMALGRQLQQGADPYLRLGALAPVSGPYDTHVQIPASLDGSLDSRTSAFYLAYATVAWNRLHRIYEKPSEVFQAPYDTFLEGLFDGSHDEQEIVPQLPASPEQLLTSRYLTRLRQPSGGLLRAFQAVDGTCDWAPRAPVRLYGATGDEQVSFANTRSCARTLHKHGKRPQVVDYGTNVHHFDTLYRALPDTLRWFQKAA</sequence>
<proteinExistence type="predicted"/>
<dbReference type="AlphaFoldDB" id="A0A1I5TRU0"/>
<dbReference type="GO" id="GO:0004806">
    <property type="term" value="F:triacylglycerol lipase activity"/>
    <property type="evidence" value="ECO:0007669"/>
    <property type="project" value="InterPro"/>
</dbReference>
<dbReference type="InParanoid" id="A0A1I5TRU0"/>
<gene>
    <name evidence="1" type="ORF">SAMN04489713_11877</name>
</gene>
<keyword evidence="2" id="KW-1185">Reference proteome</keyword>
<evidence type="ECO:0000313" key="1">
    <source>
        <dbReference type="EMBL" id="SFP85046.1"/>
    </source>
</evidence>